<evidence type="ECO:0000313" key="9">
    <source>
        <dbReference type="Proteomes" id="UP000037643"/>
    </source>
</evidence>
<gene>
    <name evidence="8" type="ORF">AM2010_1976</name>
</gene>
<dbReference type="PATRIC" id="fig|543877.4.peg.2006"/>
<evidence type="ECO:0000259" key="7">
    <source>
        <dbReference type="Pfam" id="PF01545"/>
    </source>
</evidence>
<feature type="domain" description="Cation efflux protein transmembrane" evidence="7">
    <location>
        <begin position="26"/>
        <end position="201"/>
    </location>
</feature>
<keyword evidence="9" id="KW-1185">Reference proteome</keyword>
<sequence>MADDCCSAKGPELERLARRSGQRRVLIAVLGINAAMFVAEFGAGLIAGSAALMADATDMLGDALVYAVSLYALNRSDRWKAGAAVMKGIFILVLGLGILVNVGIKIASGVPPSSTLMLIFGALALGANLICLRLLWQFRDQDVNMASTFECSRNDVVSNVGVLLAAGAVALFDSPWPDILVGLAMAAIILRSAIRVLRAAWPQLRMGPAESR</sequence>
<feature type="transmembrane region" description="Helical" evidence="6">
    <location>
        <begin position="85"/>
        <end position="104"/>
    </location>
</feature>
<evidence type="ECO:0000256" key="5">
    <source>
        <dbReference type="ARBA" id="ARBA00023136"/>
    </source>
</evidence>
<comment type="subcellular location">
    <subcellularLocation>
        <location evidence="1">Membrane</location>
        <topology evidence="1">Multi-pass membrane protein</topology>
    </subcellularLocation>
</comment>
<keyword evidence="3" id="KW-0406">Ion transport</keyword>
<feature type="transmembrane region" description="Helical" evidence="6">
    <location>
        <begin position="116"/>
        <end position="136"/>
    </location>
</feature>
<evidence type="ECO:0000256" key="2">
    <source>
        <dbReference type="ARBA" id="ARBA00022692"/>
    </source>
</evidence>
<evidence type="ECO:0000256" key="3">
    <source>
        <dbReference type="ARBA" id="ARBA00022906"/>
    </source>
</evidence>
<dbReference type="STRING" id="543877.AM2010_1976"/>
<dbReference type="GO" id="GO:0005886">
    <property type="term" value="C:plasma membrane"/>
    <property type="evidence" value="ECO:0007669"/>
    <property type="project" value="TreeGrafter"/>
</dbReference>
<dbReference type="InterPro" id="IPR058533">
    <property type="entry name" value="Cation_efflux_TM"/>
</dbReference>
<dbReference type="PANTHER" id="PTHR11562:SF17">
    <property type="entry name" value="RE54080P-RELATED"/>
    <property type="match status" value="1"/>
</dbReference>
<feature type="transmembrane region" description="Helical" evidence="6">
    <location>
        <begin position="52"/>
        <end position="73"/>
    </location>
</feature>
<dbReference type="AlphaFoldDB" id="A0A0G3XCF7"/>
<dbReference type="KEGG" id="amx:AM2010_1976"/>
<keyword evidence="2 6" id="KW-0812">Transmembrane</keyword>
<dbReference type="SUPFAM" id="SSF161111">
    <property type="entry name" value="Cation efflux protein transmembrane domain-like"/>
    <property type="match status" value="1"/>
</dbReference>
<dbReference type="InterPro" id="IPR050681">
    <property type="entry name" value="CDF/SLC30A"/>
</dbReference>
<feature type="transmembrane region" description="Helical" evidence="6">
    <location>
        <begin position="179"/>
        <end position="197"/>
    </location>
</feature>
<evidence type="ECO:0000256" key="1">
    <source>
        <dbReference type="ARBA" id="ARBA00004141"/>
    </source>
</evidence>
<keyword evidence="4 6" id="KW-1133">Transmembrane helix</keyword>
<feature type="transmembrane region" description="Helical" evidence="6">
    <location>
        <begin position="25"/>
        <end position="46"/>
    </location>
</feature>
<dbReference type="NCBIfam" id="TIGR01297">
    <property type="entry name" value="CDF"/>
    <property type="match status" value="1"/>
</dbReference>
<feature type="transmembrane region" description="Helical" evidence="6">
    <location>
        <begin position="156"/>
        <end position="173"/>
    </location>
</feature>
<keyword evidence="5 6" id="KW-0472">Membrane</keyword>
<reference evidence="8 9" key="1">
    <citation type="submission" date="2015-06" db="EMBL/GenBank/DDBJ databases">
        <authorList>
            <person name="Kim K.M."/>
        </authorList>
    </citation>
    <scope>NUCLEOTIDE SEQUENCE [LARGE SCALE GENOMIC DNA]</scope>
    <source>
        <strain evidence="8 9">KCTC 22370</strain>
    </source>
</reference>
<evidence type="ECO:0000256" key="4">
    <source>
        <dbReference type="ARBA" id="ARBA00022989"/>
    </source>
</evidence>
<organism evidence="8 9">
    <name type="scientific">Pelagerythrobacter marensis</name>
    <dbReference type="NCBI Taxonomy" id="543877"/>
    <lineage>
        <taxon>Bacteria</taxon>
        <taxon>Pseudomonadati</taxon>
        <taxon>Pseudomonadota</taxon>
        <taxon>Alphaproteobacteria</taxon>
        <taxon>Sphingomonadales</taxon>
        <taxon>Erythrobacteraceae</taxon>
        <taxon>Pelagerythrobacter</taxon>
    </lineage>
</organism>
<dbReference type="InterPro" id="IPR002524">
    <property type="entry name" value="Cation_efflux"/>
</dbReference>
<dbReference type="Proteomes" id="UP000037643">
    <property type="component" value="Chromosome"/>
</dbReference>
<dbReference type="Pfam" id="PF01545">
    <property type="entry name" value="Cation_efflux"/>
    <property type="match status" value="1"/>
</dbReference>
<dbReference type="GO" id="GO:0005385">
    <property type="term" value="F:zinc ion transmembrane transporter activity"/>
    <property type="evidence" value="ECO:0007669"/>
    <property type="project" value="TreeGrafter"/>
</dbReference>
<accession>A0A0G3XCF7</accession>
<keyword evidence="3" id="KW-0862">Zinc</keyword>
<dbReference type="InterPro" id="IPR027469">
    <property type="entry name" value="Cation_efflux_TMD_sf"/>
</dbReference>
<protein>
    <submittedName>
        <fullName evidence="8">Cobalt-zinc-cadmium resistance protein CzcD</fullName>
    </submittedName>
</protein>
<evidence type="ECO:0000313" key="8">
    <source>
        <dbReference type="EMBL" id="AKM08038.1"/>
    </source>
</evidence>
<dbReference type="EMBL" id="CP011805">
    <property type="protein sequence ID" value="AKM08038.1"/>
    <property type="molecule type" value="Genomic_DNA"/>
</dbReference>
<keyword evidence="3" id="KW-0864">Zinc transport</keyword>
<keyword evidence="3" id="KW-0813">Transport</keyword>
<dbReference type="Gene3D" id="1.20.1510.10">
    <property type="entry name" value="Cation efflux protein transmembrane domain"/>
    <property type="match status" value="1"/>
</dbReference>
<dbReference type="OrthoDB" id="9799649at2"/>
<evidence type="ECO:0000256" key="6">
    <source>
        <dbReference type="SAM" id="Phobius"/>
    </source>
</evidence>
<proteinExistence type="predicted"/>
<dbReference type="PANTHER" id="PTHR11562">
    <property type="entry name" value="CATION EFFLUX PROTEIN/ ZINC TRANSPORTER"/>
    <property type="match status" value="1"/>
</dbReference>
<name>A0A0G3XCF7_9SPHN</name>